<accession>A0ABS4UG23</accession>
<feature type="region of interest" description="Disordered" evidence="1">
    <location>
        <begin position="30"/>
        <end position="85"/>
    </location>
</feature>
<dbReference type="RefSeq" id="WP_245357493.1">
    <property type="nucleotide sequence ID" value="NZ_JAGINT010000001.1"/>
</dbReference>
<dbReference type="EMBL" id="JAGINT010000001">
    <property type="protein sequence ID" value="MBP2350560.1"/>
    <property type="molecule type" value="Genomic_DNA"/>
</dbReference>
<keyword evidence="3" id="KW-1185">Reference proteome</keyword>
<organism evidence="2 3">
    <name type="scientific">Kribbella aluminosa</name>
    <dbReference type="NCBI Taxonomy" id="416017"/>
    <lineage>
        <taxon>Bacteria</taxon>
        <taxon>Bacillati</taxon>
        <taxon>Actinomycetota</taxon>
        <taxon>Actinomycetes</taxon>
        <taxon>Propionibacteriales</taxon>
        <taxon>Kribbellaceae</taxon>
        <taxon>Kribbella</taxon>
    </lineage>
</organism>
<sequence>MVSPTFSASSASDGAIITLASGVITTGSVVPSTSAASRSRLASSSSTLSQRYGTAFRARKSRAANDGADQRWPITRVSSPDGSGVALHRSSIASTTGYSFSSGGFHGFSR</sequence>
<feature type="compositionally biased region" description="Low complexity" evidence="1">
    <location>
        <begin position="32"/>
        <end position="49"/>
    </location>
</feature>
<gene>
    <name evidence="2" type="ORF">JOF29_001643</name>
</gene>
<protein>
    <submittedName>
        <fullName evidence="2">Uncharacterized protein</fullName>
    </submittedName>
</protein>
<evidence type="ECO:0000313" key="2">
    <source>
        <dbReference type="EMBL" id="MBP2350560.1"/>
    </source>
</evidence>
<evidence type="ECO:0000313" key="3">
    <source>
        <dbReference type="Proteomes" id="UP000755585"/>
    </source>
</evidence>
<dbReference type="Proteomes" id="UP000755585">
    <property type="component" value="Unassembled WGS sequence"/>
</dbReference>
<proteinExistence type="predicted"/>
<name>A0ABS4UG23_9ACTN</name>
<evidence type="ECO:0000256" key="1">
    <source>
        <dbReference type="SAM" id="MobiDB-lite"/>
    </source>
</evidence>
<comment type="caution">
    <text evidence="2">The sequence shown here is derived from an EMBL/GenBank/DDBJ whole genome shotgun (WGS) entry which is preliminary data.</text>
</comment>
<reference evidence="2 3" key="1">
    <citation type="submission" date="2021-03" db="EMBL/GenBank/DDBJ databases">
        <title>Sequencing the genomes of 1000 actinobacteria strains.</title>
        <authorList>
            <person name="Klenk H.-P."/>
        </authorList>
    </citation>
    <scope>NUCLEOTIDE SEQUENCE [LARGE SCALE GENOMIC DNA]</scope>
    <source>
        <strain evidence="2 3">DSM 18824</strain>
    </source>
</reference>